<dbReference type="EMBL" id="BTRK01000006">
    <property type="protein sequence ID" value="GMR56789.1"/>
    <property type="molecule type" value="Genomic_DNA"/>
</dbReference>
<evidence type="ECO:0000256" key="2">
    <source>
        <dbReference type="ARBA" id="ARBA00012759"/>
    </source>
</evidence>
<dbReference type="Proteomes" id="UP001328107">
    <property type="component" value="Unassembled WGS sequence"/>
</dbReference>
<reference evidence="5" key="2">
    <citation type="submission" date="2023-06" db="EMBL/GenBank/DDBJ databases">
        <title>Genome assembly of Pristionchus species.</title>
        <authorList>
            <person name="Yoshida K."/>
            <person name="Sommer R.J."/>
        </authorList>
    </citation>
    <scope>NUCLEOTIDE SEQUENCE</scope>
    <source>
        <strain evidence="5 7">RS5460</strain>
    </source>
</reference>
<reference evidence="7" key="1">
    <citation type="submission" date="2022-10" db="EMBL/GenBank/DDBJ databases">
        <title>Genome assembly of Pristionchus species.</title>
        <authorList>
            <person name="Yoshida K."/>
            <person name="Sommer R.J."/>
        </authorList>
    </citation>
    <scope>NUCLEOTIDE SEQUENCE [LARGE SCALE GENOMIC DNA]</scope>
    <source>
        <strain evidence="6 7">RS5460</strain>
    </source>
</reference>
<feature type="compositionally biased region" description="Low complexity" evidence="3">
    <location>
        <begin position="17"/>
        <end position="31"/>
    </location>
</feature>
<comment type="catalytic activity">
    <reaction evidence="1">
        <text>Thiol-dependent hydrolysis of ester, thioester, amide, peptide and isopeptide bonds formed by the C-terminal Gly of ubiquitin (a 76-residue protein attached to proteins as an intracellular targeting signal).</text>
        <dbReference type="EC" id="3.4.19.12"/>
    </reaction>
</comment>
<dbReference type="EC" id="3.4.19.12" evidence="2"/>
<dbReference type="SUPFAM" id="SSF54001">
    <property type="entry name" value="Cysteine proteinases"/>
    <property type="match status" value="1"/>
</dbReference>
<dbReference type="PANTHER" id="PTHR21646">
    <property type="entry name" value="UBIQUITIN CARBOXYL-TERMINAL HYDROLASE"/>
    <property type="match status" value="1"/>
</dbReference>
<feature type="non-terminal residue" evidence="5">
    <location>
        <position position="1"/>
    </location>
</feature>
<evidence type="ECO:0000259" key="4">
    <source>
        <dbReference type="PROSITE" id="PS50235"/>
    </source>
</evidence>
<comment type="caution">
    <text evidence="5">The sequence shown here is derived from an EMBL/GenBank/DDBJ whole genome shotgun (WGS) entry which is preliminary data.</text>
</comment>
<name>A0AAN5I8Q5_9BILA</name>
<evidence type="ECO:0000256" key="3">
    <source>
        <dbReference type="SAM" id="MobiDB-lite"/>
    </source>
</evidence>
<keyword evidence="7" id="KW-1185">Reference proteome</keyword>
<sequence>TRTQPLDSSQSIIHPPSSNANAASSTVASESGGVNGCRSFIRTRGLSAASSLSASGSVVGLRNLGNTCFVNTAVQCLSRVEPLTSTLLRKEKELEVLIRSSDRSDFNVALEYIRLLRVMR</sequence>
<evidence type="ECO:0000313" key="5">
    <source>
        <dbReference type="EMBL" id="GMR56788.1"/>
    </source>
</evidence>
<dbReference type="InterPro" id="IPR001394">
    <property type="entry name" value="Peptidase_C19_UCH"/>
</dbReference>
<dbReference type="EMBL" id="BTRK01000006">
    <property type="protein sequence ID" value="GMR56788.1"/>
    <property type="molecule type" value="Genomic_DNA"/>
</dbReference>
<dbReference type="Pfam" id="PF00443">
    <property type="entry name" value="UCH"/>
    <property type="match status" value="1"/>
</dbReference>
<organism evidence="5 7">
    <name type="scientific">Pristionchus mayeri</name>
    <dbReference type="NCBI Taxonomy" id="1317129"/>
    <lineage>
        <taxon>Eukaryota</taxon>
        <taxon>Metazoa</taxon>
        <taxon>Ecdysozoa</taxon>
        <taxon>Nematoda</taxon>
        <taxon>Chromadorea</taxon>
        <taxon>Rhabditida</taxon>
        <taxon>Rhabditina</taxon>
        <taxon>Diplogasteromorpha</taxon>
        <taxon>Diplogasteroidea</taxon>
        <taxon>Neodiplogasteridae</taxon>
        <taxon>Pristionchus</taxon>
    </lineage>
</organism>
<dbReference type="GO" id="GO:0004843">
    <property type="term" value="F:cysteine-type deubiquitinase activity"/>
    <property type="evidence" value="ECO:0007669"/>
    <property type="project" value="UniProtKB-EC"/>
</dbReference>
<feature type="non-terminal residue" evidence="5">
    <location>
        <position position="120"/>
    </location>
</feature>
<feature type="domain" description="USP" evidence="4">
    <location>
        <begin position="59"/>
        <end position="120"/>
    </location>
</feature>
<dbReference type="Gene3D" id="3.90.70.10">
    <property type="entry name" value="Cysteine proteinases"/>
    <property type="match status" value="1"/>
</dbReference>
<dbReference type="AlphaFoldDB" id="A0AAN5I8Q5"/>
<dbReference type="PROSITE" id="PS50235">
    <property type="entry name" value="USP_3"/>
    <property type="match status" value="1"/>
</dbReference>
<accession>A0AAN5I8Q5</accession>
<feature type="compositionally biased region" description="Polar residues" evidence="3">
    <location>
        <begin position="1"/>
        <end position="12"/>
    </location>
</feature>
<dbReference type="InterPro" id="IPR038765">
    <property type="entry name" value="Papain-like_cys_pep_sf"/>
</dbReference>
<dbReference type="GO" id="GO:0016579">
    <property type="term" value="P:protein deubiquitination"/>
    <property type="evidence" value="ECO:0007669"/>
    <property type="project" value="InterPro"/>
</dbReference>
<evidence type="ECO:0000313" key="7">
    <source>
        <dbReference type="Proteomes" id="UP001328107"/>
    </source>
</evidence>
<protein>
    <recommendedName>
        <fullName evidence="2">ubiquitinyl hydrolase 1</fullName>
        <ecNumber evidence="2">3.4.19.12</ecNumber>
    </recommendedName>
</protein>
<dbReference type="InterPro" id="IPR050185">
    <property type="entry name" value="Ub_carboxyl-term_hydrolase"/>
</dbReference>
<dbReference type="PANTHER" id="PTHR21646:SF23">
    <property type="entry name" value="UBIQUITIN CARBOXYL-TERMINAL HYDROLASE USP2"/>
    <property type="match status" value="1"/>
</dbReference>
<proteinExistence type="predicted"/>
<evidence type="ECO:0000256" key="1">
    <source>
        <dbReference type="ARBA" id="ARBA00000707"/>
    </source>
</evidence>
<feature type="region of interest" description="Disordered" evidence="3">
    <location>
        <begin position="1"/>
        <end position="34"/>
    </location>
</feature>
<dbReference type="InterPro" id="IPR028889">
    <property type="entry name" value="USP"/>
</dbReference>
<gene>
    <name evidence="5" type="ORF">PMAYCL1PPCAC_26983</name>
    <name evidence="6" type="ORF">PMAYCL1PPCAC_26984</name>
</gene>
<evidence type="ECO:0000313" key="6">
    <source>
        <dbReference type="EMBL" id="GMR56789.1"/>
    </source>
</evidence>